<reference evidence="1 2" key="1">
    <citation type="submission" date="2024-03" db="EMBL/GenBank/DDBJ databases">
        <title>Adaptation during the transition from Ophiocordyceps entomopathogen to insect associate is accompanied by gene loss and intensified selection.</title>
        <authorList>
            <person name="Ward C.M."/>
            <person name="Onetto C.A."/>
            <person name="Borneman A.R."/>
        </authorList>
    </citation>
    <scope>NUCLEOTIDE SEQUENCE [LARGE SCALE GENOMIC DNA]</scope>
    <source>
        <strain evidence="1">AWRI1</strain>
        <tissue evidence="1">Single Adult Female</tissue>
    </source>
</reference>
<name>A0AAN9TZC6_9HEMI</name>
<comment type="caution">
    <text evidence="1">The sequence shown here is derived from an EMBL/GenBank/DDBJ whole genome shotgun (WGS) entry which is preliminary data.</text>
</comment>
<accession>A0AAN9TZC6</accession>
<sequence length="192" mass="22309">MAETSEIEYHPMTSFNVSPIKLKSNINSLKTVPKVVRKYQIHTKTYSPKWELDPNYRGWVQRSERGDGFFYCLACSKDYTCGKSELDKHASSKKHCLNLKSMIAAERQVETNYFVKTNVGHSVENMFLDDVNSSSISFEIDEDSDEREEETFGKYIVSELKRIKKKKTYELVKWEILQALQKAILEEVETEG</sequence>
<gene>
    <name evidence="1" type="ORF">V9T40_006384</name>
</gene>
<dbReference type="EMBL" id="JBBCAQ010000014">
    <property type="protein sequence ID" value="KAK7598149.1"/>
    <property type="molecule type" value="Genomic_DNA"/>
</dbReference>
<evidence type="ECO:0000313" key="2">
    <source>
        <dbReference type="Proteomes" id="UP001367676"/>
    </source>
</evidence>
<evidence type="ECO:0000313" key="1">
    <source>
        <dbReference type="EMBL" id="KAK7598149.1"/>
    </source>
</evidence>
<protein>
    <submittedName>
        <fullName evidence="1">Uncharacterized protein</fullName>
    </submittedName>
</protein>
<proteinExistence type="predicted"/>
<keyword evidence="2" id="KW-1185">Reference proteome</keyword>
<dbReference type="AlphaFoldDB" id="A0AAN9TZC6"/>
<dbReference type="Proteomes" id="UP001367676">
    <property type="component" value="Unassembled WGS sequence"/>
</dbReference>
<organism evidence="1 2">
    <name type="scientific">Parthenolecanium corni</name>
    <dbReference type="NCBI Taxonomy" id="536013"/>
    <lineage>
        <taxon>Eukaryota</taxon>
        <taxon>Metazoa</taxon>
        <taxon>Ecdysozoa</taxon>
        <taxon>Arthropoda</taxon>
        <taxon>Hexapoda</taxon>
        <taxon>Insecta</taxon>
        <taxon>Pterygota</taxon>
        <taxon>Neoptera</taxon>
        <taxon>Paraneoptera</taxon>
        <taxon>Hemiptera</taxon>
        <taxon>Sternorrhyncha</taxon>
        <taxon>Coccoidea</taxon>
        <taxon>Coccidae</taxon>
        <taxon>Parthenolecanium</taxon>
    </lineage>
</organism>